<proteinExistence type="inferred from homology"/>
<dbReference type="InterPro" id="IPR011035">
    <property type="entry name" value="Ribosomal_bL25/Gln-tRNA_synth"/>
</dbReference>
<dbReference type="Gene3D" id="1.10.1160.10">
    <property type="entry name" value="Glutamyl-trna Synthetase, Domain 2"/>
    <property type="match status" value="2"/>
</dbReference>
<evidence type="ECO:0000256" key="6">
    <source>
        <dbReference type="ARBA" id="ARBA00022917"/>
    </source>
</evidence>
<dbReference type="InterPro" id="IPR020058">
    <property type="entry name" value="Glu/Gln-tRNA-synth_Ib_cat-dom"/>
</dbReference>
<evidence type="ECO:0000256" key="1">
    <source>
        <dbReference type="ARBA" id="ARBA00022490"/>
    </source>
</evidence>
<keyword evidence="2 8" id="KW-0436">Ligase</keyword>
<keyword evidence="4 8" id="KW-0547">Nucleotide-binding</keyword>
<dbReference type="InterPro" id="IPR007369">
    <property type="entry name" value="Peptidase_A22B_SPP"/>
</dbReference>
<comment type="caution">
    <text evidence="11">The sequence shown here is derived from an EMBL/GenBank/DDBJ whole genome shotgun (WGS) entry which is preliminary data.</text>
</comment>
<dbReference type="Gene3D" id="3.90.800.10">
    <property type="entry name" value="Glutamyl-tRNA Synthetase, Domain 3"/>
    <property type="match status" value="1"/>
</dbReference>
<dbReference type="Pfam" id="PF07714">
    <property type="entry name" value="PK_Tyr_Ser-Thr"/>
    <property type="match status" value="1"/>
</dbReference>
<dbReference type="PANTHER" id="PTHR43097:SF5">
    <property type="entry name" value="GLUTAMATE--TRNA LIGASE"/>
    <property type="match status" value="1"/>
</dbReference>
<evidence type="ECO:0000259" key="10">
    <source>
        <dbReference type="PROSITE" id="PS50011"/>
    </source>
</evidence>
<name>A0ABQ4YS83_9ASTR</name>
<evidence type="ECO:0000256" key="2">
    <source>
        <dbReference type="ARBA" id="ARBA00022598"/>
    </source>
</evidence>
<evidence type="ECO:0000256" key="4">
    <source>
        <dbReference type="ARBA" id="ARBA00022741"/>
    </source>
</evidence>
<dbReference type="PROSITE" id="PS50011">
    <property type="entry name" value="PROTEIN_KINASE_DOM"/>
    <property type="match status" value="1"/>
</dbReference>
<keyword evidence="5 8" id="KW-0067">ATP-binding</keyword>
<comment type="similarity">
    <text evidence="8">Belongs to the class-I aminoacyl-tRNA synthetase family.</text>
</comment>
<dbReference type="InterPro" id="IPR020061">
    <property type="entry name" value="Glu_tRNA_lig_a-bdl"/>
</dbReference>
<dbReference type="SUPFAM" id="SSF50715">
    <property type="entry name" value="Ribosomal protein L25-like"/>
    <property type="match status" value="1"/>
</dbReference>
<dbReference type="InterPro" id="IPR001245">
    <property type="entry name" value="Ser-Thr/Tyr_kinase_cat_dom"/>
</dbReference>
<dbReference type="SUPFAM" id="SSF52374">
    <property type="entry name" value="Nucleotidylyl transferase"/>
    <property type="match status" value="1"/>
</dbReference>
<keyword evidence="3" id="KW-0645">Protease</keyword>
<dbReference type="SMART" id="SM00220">
    <property type="entry name" value="S_TKc"/>
    <property type="match status" value="1"/>
</dbReference>
<accession>A0ABQ4YS83</accession>
<dbReference type="SUPFAM" id="SSF56112">
    <property type="entry name" value="Protein kinase-like (PK-like)"/>
    <property type="match status" value="1"/>
</dbReference>
<dbReference type="PANTHER" id="PTHR43097">
    <property type="entry name" value="GLUTAMINE-TRNA LIGASE"/>
    <property type="match status" value="1"/>
</dbReference>
<keyword evidence="12" id="KW-1185">Reference proteome</keyword>
<feature type="region of interest" description="Disordered" evidence="9">
    <location>
        <begin position="214"/>
        <end position="239"/>
    </location>
</feature>
<evidence type="ECO:0000313" key="12">
    <source>
        <dbReference type="Proteomes" id="UP001151760"/>
    </source>
</evidence>
<dbReference type="InterPro" id="IPR050132">
    <property type="entry name" value="Gln/Glu-tRNA_Ligase"/>
</dbReference>
<keyword evidence="1" id="KW-0963">Cytoplasm</keyword>
<keyword evidence="7 8" id="KW-0030">Aminoacyl-tRNA synthetase</keyword>
<evidence type="ECO:0000256" key="8">
    <source>
        <dbReference type="RuleBase" id="RU363037"/>
    </source>
</evidence>
<dbReference type="Pfam" id="PF04258">
    <property type="entry name" value="Peptidase_A22B"/>
    <property type="match status" value="1"/>
</dbReference>
<protein>
    <submittedName>
        <fullName evidence="11">Glutamate--tRNA ligase, cytoplasmic</fullName>
    </submittedName>
</protein>
<dbReference type="InterPro" id="IPR008271">
    <property type="entry name" value="Ser/Thr_kinase_AS"/>
</dbReference>
<evidence type="ECO:0000256" key="7">
    <source>
        <dbReference type="ARBA" id="ARBA00023146"/>
    </source>
</evidence>
<feature type="domain" description="Protein kinase" evidence="10">
    <location>
        <begin position="540"/>
        <end position="841"/>
    </location>
</feature>
<dbReference type="EMBL" id="BQNB010010629">
    <property type="protein sequence ID" value="GJS79870.1"/>
    <property type="molecule type" value="Genomic_DNA"/>
</dbReference>
<dbReference type="GO" id="GO:0016874">
    <property type="term" value="F:ligase activity"/>
    <property type="evidence" value="ECO:0007669"/>
    <property type="project" value="UniProtKB-KW"/>
</dbReference>
<evidence type="ECO:0000313" key="11">
    <source>
        <dbReference type="EMBL" id="GJS79870.1"/>
    </source>
</evidence>
<sequence>MAIVVNLIEDFAAIEEWLNDKGYHKISSFNCFFISSMVKDRNRCGLDKRKRSLSYEQINYQLDKGYSSFTFGPTLADLVHSQVGTVLLSCAFLYDIFWVFVSKWMFHESVMIVVARGDKSGESIPMLLKKTSCLDDLIVSFSVSYLHGSRRNEDVTADPICSISEEIIIKIKDVRLVVKQESSSRIFLMDNDCIWSYGLEHCAILSELTSAYTKKKDSGKPVPSKSNENGKQGSKEFVRASNRPEVDLQRWENSDYVPRLMEIAEKLIKEGKSYINDTPSEQMQKERVDGIDSKCRNNTVEENVNLWNEMKVGSPRGLQCCLREKLEKQDPNKSLRDPYHDRNAKYFWIQGDIGLRKVNIYEFSRLNLVYILLSKQKLIWFVENGMVDGWDNAHFPTVQGRWDDAHFPTMQGIVHRGLQVKALIQFIFEQLVSYNLEVEGGSKTLNHKEWDKLWNINKKIINPVCPRHTAIVDEGRVLLTLKDGPEPPFVRMIPKHKIFEGAGEKATTFTKKIWIEQADAKAITEKKPPNVEVTLMDWGNAIVGEIKKDSDGNVTKLSGKLHLEGYVKATQLKLTWLPEINELTHLTQVEFGYLIPKKKLDEDEDFVDVLNPNRYCSEFNEMMVVYEYISGGDLAKHFHKVDGKSIRTPLSWVERLKICIGAARALDYIHTGTGVKNRIIHRDVKSSNILLDENMAAKVSDLGLSKIGPVDQSCTHVSTDVKGTFGYLDPNYFMTGRLTRKSDVYSFGVVLLEVLCGRPAVDLSLDERGLVGWAQRNIKEGTFNDIIELNMTSLTPCSRKKIQIIPDCLTAFVKITVKCLQTRPKDRPTMSEVLVDLEAALALQERGEYLVRSRYNNGDQISSCSYSKTRKIMTLSRMLRKILPAKTPVRPDVKDGSSHGKKKNNKDGYLKKLYRAKVERVSKKLKIVV</sequence>
<dbReference type="Pfam" id="PF03950">
    <property type="entry name" value="tRNA-synt_1c_C"/>
    <property type="match status" value="1"/>
</dbReference>
<dbReference type="Pfam" id="PF00749">
    <property type="entry name" value="tRNA-synt_1c"/>
    <property type="match status" value="2"/>
</dbReference>
<keyword evidence="6 8" id="KW-0648">Protein biosynthesis</keyword>
<dbReference type="InterPro" id="IPR020059">
    <property type="entry name" value="Glu/Gln-tRNA-synth_Ib_codon-bd"/>
</dbReference>
<organism evidence="11 12">
    <name type="scientific">Tanacetum coccineum</name>
    <dbReference type="NCBI Taxonomy" id="301880"/>
    <lineage>
        <taxon>Eukaryota</taxon>
        <taxon>Viridiplantae</taxon>
        <taxon>Streptophyta</taxon>
        <taxon>Embryophyta</taxon>
        <taxon>Tracheophyta</taxon>
        <taxon>Spermatophyta</taxon>
        <taxon>Magnoliopsida</taxon>
        <taxon>eudicotyledons</taxon>
        <taxon>Gunneridae</taxon>
        <taxon>Pentapetalae</taxon>
        <taxon>asterids</taxon>
        <taxon>campanulids</taxon>
        <taxon>Asterales</taxon>
        <taxon>Asteraceae</taxon>
        <taxon>Asteroideae</taxon>
        <taxon>Anthemideae</taxon>
        <taxon>Anthemidinae</taxon>
        <taxon>Tanacetum</taxon>
    </lineage>
</organism>
<evidence type="ECO:0000256" key="9">
    <source>
        <dbReference type="SAM" id="MobiDB-lite"/>
    </source>
</evidence>
<dbReference type="InterPro" id="IPR011009">
    <property type="entry name" value="Kinase-like_dom_sf"/>
</dbReference>
<reference evidence="11" key="1">
    <citation type="journal article" date="2022" name="Int. J. Mol. Sci.">
        <title>Draft Genome of Tanacetum Coccineum: Genomic Comparison of Closely Related Tanacetum-Family Plants.</title>
        <authorList>
            <person name="Yamashiro T."/>
            <person name="Shiraishi A."/>
            <person name="Nakayama K."/>
            <person name="Satake H."/>
        </authorList>
    </citation>
    <scope>NUCLEOTIDE SEQUENCE</scope>
</reference>
<keyword evidence="3" id="KW-0378">Hydrolase</keyword>
<dbReference type="Gene3D" id="1.10.510.10">
    <property type="entry name" value="Transferase(Phosphotransferase) domain 1"/>
    <property type="match status" value="1"/>
</dbReference>
<dbReference type="Proteomes" id="UP001151760">
    <property type="component" value="Unassembled WGS sequence"/>
</dbReference>
<dbReference type="InterPro" id="IPR000719">
    <property type="entry name" value="Prot_kinase_dom"/>
</dbReference>
<gene>
    <name evidence="11" type="ORF">Tco_0729751</name>
</gene>
<dbReference type="PROSITE" id="PS00108">
    <property type="entry name" value="PROTEIN_KINASE_ST"/>
    <property type="match status" value="1"/>
</dbReference>
<reference evidence="11" key="2">
    <citation type="submission" date="2022-01" db="EMBL/GenBank/DDBJ databases">
        <authorList>
            <person name="Yamashiro T."/>
            <person name="Shiraishi A."/>
            <person name="Satake H."/>
            <person name="Nakayama K."/>
        </authorList>
    </citation>
    <scope>NUCLEOTIDE SEQUENCE</scope>
</reference>
<evidence type="ECO:0000256" key="5">
    <source>
        <dbReference type="ARBA" id="ARBA00022840"/>
    </source>
</evidence>
<evidence type="ECO:0000256" key="3">
    <source>
        <dbReference type="ARBA" id="ARBA00022670"/>
    </source>
</evidence>